<dbReference type="OrthoDB" id="9758243at2"/>
<evidence type="ECO:0000313" key="1">
    <source>
        <dbReference type="EMBL" id="SNY44957.1"/>
    </source>
</evidence>
<dbReference type="RefSeq" id="WP_097019343.1">
    <property type="nucleotide sequence ID" value="NZ_OBDZ01000036.1"/>
</dbReference>
<gene>
    <name evidence="1" type="ORF">SAMN06265827_13618</name>
</gene>
<accession>A0A285IAZ6</accession>
<dbReference type="AlphaFoldDB" id="A0A285IAZ6"/>
<sequence>MKKNEDLKEKAKVNILDDFSLAFEKIFDDNVVDSYSKNQNFYGKVLQDEQFKSKLMDLLIMDVYHSLREGQEAWFFIDNYQFQIEA</sequence>
<proteinExistence type="predicted"/>
<keyword evidence="2" id="KW-1185">Reference proteome</keyword>
<dbReference type="Proteomes" id="UP000219573">
    <property type="component" value="Unassembled WGS sequence"/>
</dbReference>
<protein>
    <submittedName>
        <fullName evidence="1">Uncharacterized protein</fullName>
    </submittedName>
</protein>
<evidence type="ECO:0000313" key="2">
    <source>
        <dbReference type="Proteomes" id="UP000219573"/>
    </source>
</evidence>
<name>A0A285IAZ6_9FIRM</name>
<reference evidence="2" key="1">
    <citation type="submission" date="2017-09" db="EMBL/GenBank/DDBJ databases">
        <authorList>
            <person name="Varghese N."/>
            <person name="Submissions S."/>
        </authorList>
    </citation>
    <scope>NUCLEOTIDE SEQUENCE [LARGE SCALE GENOMIC DNA]</scope>
    <source>
        <strain evidence="2">MSL47</strain>
    </source>
</reference>
<organism evidence="1 2">
    <name type="scientific">Orenia metallireducens</name>
    <dbReference type="NCBI Taxonomy" id="1413210"/>
    <lineage>
        <taxon>Bacteria</taxon>
        <taxon>Bacillati</taxon>
        <taxon>Bacillota</taxon>
        <taxon>Clostridia</taxon>
        <taxon>Halanaerobiales</taxon>
        <taxon>Halobacteroidaceae</taxon>
        <taxon>Orenia</taxon>
    </lineage>
</organism>
<dbReference type="EMBL" id="OBDZ01000036">
    <property type="protein sequence ID" value="SNY44957.1"/>
    <property type="molecule type" value="Genomic_DNA"/>
</dbReference>